<dbReference type="PROSITE" id="PS00061">
    <property type="entry name" value="ADH_SHORT"/>
    <property type="match status" value="1"/>
</dbReference>
<proteinExistence type="inferred from homology"/>
<dbReference type="GO" id="GO:0003723">
    <property type="term" value="F:RNA binding"/>
    <property type="evidence" value="ECO:0007669"/>
    <property type="project" value="InterPro"/>
</dbReference>
<comment type="similarity">
    <text evidence="2 6">Belongs to the tRNA pseudouridine synthase TruA family.</text>
</comment>
<comment type="caution">
    <text evidence="6">Lacks conserved residue(s) required for the propagation of feature annotation.</text>
</comment>
<dbReference type="CDD" id="cd05233">
    <property type="entry name" value="SDR_c"/>
    <property type="match status" value="1"/>
</dbReference>
<evidence type="ECO:0000313" key="9">
    <source>
        <dbReference type="Proteomes" id="UP001150924"/>
    </source>
</evidence>
<dbReference type="PRINTS" id="PR00081">
    <property type="entry name" value="GDHRDH"/>
</dbReference>
<keyword evidence="3 6" id="KW-0819">tRNA processing</keyword>
<dbReference type="GO" id="GO:0031119">
    <property type="term" value="P:tRNA pseudouridine synthesis"/>
    <property type="evidence" value="ECO:0007669"/>
    <property type="project" value="UniProtKB-UniRule"/>
</dbReference>
<dbReference type="CDD" id="cd02570">
    <property type="entry name" value="PseudoU_synth_EcTruA"/>
    <property type="match status" value="1"/>
</dbReference>
<dbReference type="Gene3D" id="3.40.50.720">
    <property type="entry name" value="NAD(P)-binding Rossmann-like Domain"/>
    <property type="match status" value="1"/>
</dbReference>
<evidence type="ECO:0000256" key="4">
    <source>
        <dbReference type="ARBA" id="ARBA00023002"/>
    </source>
</evidence>
<protein>
    <recommendedName>
        <fullName evidence="6">tRNA pseudouridine synthase A</fullName>
        <ecNumber evidence="6">5.4.99.12</ecNumber>
    </recommendedName>
    <alternativeName>
        <fullName evidence="6">tRNA pseudouridine(38-40) synthase</fullName>
    </alternativeName>
    <alternativeName>
        <fullName evidence="6">tRNA pseudouridylate synthase I</fullName>
    </alternativeName>
    <alternativeName>
        <fullName evidence="6">tRNA-uridine isomerase I</fullName>
    </alternativeName>
</protein>
<dbReference type="InterPro" id="IPR020103">
    <property type="entry name" value="PsdUridine_synth_cat_dom_sf"/>
</dbReference>
<dbReference type="RefSeq" id="WP_267770298.1">
    <property type="nucleotide sequence ID" value="NZ_JAPNKE010000002.1"/>
</dbReference>
<feature type="active site" description="Nucleophile" evidence="6">
    <location>
        <position position="51"/>
    </location>
</feature>
<dbReference type="Pfam" id="PF01416">
    <property type="entry name" value="PseudoU_synth_1"/>
    <property type="match status" value="2"/>
</dbReference>
<dbReference type="InterPro" id="IPR001406">
    <property type="entry name" value="PsdUridine_synth_TruA"/>
</dbReference>
<comment type="subunit">
    <text evidence="6">Homodimer.</text>
</comment>
<evidence type="ECO:0000256" key="5">
    <source>
        <dbReference type="ARBA" id="ARBA00023235"/>
    </source>
</evidence>
<dbReference type="NCBIfam" id="TIGR00071">
    <property type="entry name" value="hisT_truA"/>
    <property type="match status" value="1"/>
</dbReference>
<dbReference type="SUPFAM" id="SSF51735">
    <property type="entry name" value="NAD(P)-binding Rossmann-fold domains"/>
    <property type="match status" value="1"/>
</dbReference>
<dbReference type="InterPro" id="IPR002347">
    <property type="entry name" value="SDR_fam"/>
</dbReference>
<comment type="function">
    <text evidence="6">Formation of pseudouridine at positions 38, 39 and 40 in the anticodon stem and loop of transfer RNAs.</text>
</comment>
<gene>
    <name evidence="6 8" type="primary">truA</name>
    <name evidence="8" type="ORF">OV079_19290</name>
</gene>
<feature type="binding site" evidence="6">
    <location>
        <position position="113"/>
    </location>
    <ligand>
        <name>substrate</name>
    </ligand>
</feature>
<organism evidence="8 9">
    <name type="scientific">Nannocystis pusilla</name>
    <dbReference type="NCBI Taxonomy" id="889268"/>
    <lineage>
        <taxon>Bacteria</taxon>
        <taxon>Pseudomonadati</taxon>
        <taxon>Myxococcota</taxon>
        <taxon>Polyangia</taxon>
        <taxon>Nannocystales</taxon>
        <taxon>Nannocystaceae</taxon>
        <taxon>Nannocystis</taxon>
    </lineage>
</organism>
<evidence type="ECO:0000256" key="6">
    <source>
        <dbReference type="HAMAP-Rule" id="MF_00171"/>
    </source>
</evidence>
<evidence type="ECO:0000259" key="7">
    <source>
        <dbReference type="Pfam" id="PF01416"/>
    </source>
</evidence>
<evidence type="ECO:0000256" key="2">
    <source>
        <dbReference type="ARBA" id="ARBA00009375"/>
    </source>
</evidence>
<comment type="caution">
    <text evidence="8">The sequence shown here is derived from an EMBL/GenBank/DDBJ whole genome shotgun (WGS) entry which is preliminary data.</text>
</comment>
<dbReference type="FunFam" id="3.40.50.720:FF:000084">
    <property type="entry name" value="Short-chain dehydrogenase reductase"/>
    <property type="match status" value="1"/>
</dbReference>
<evidence type="ECO:0000313" key="8">
    <source>
        <dbReference type="EMBL" id="MCY1007655.1"/>
    </source>
</evidence>
<dbReference type="Gene3D" id="3.30.70.580">
    <property type="entry name" value="Pseudouridine synthase I, catalytic domain, N-terminal subdomain"/>
    <property type="match status" value="1"/>
</dbReference>
<name>A0A9X3EPN5_9BACT</name>
<evidence type="ECO:0000256" key="1">
    <source>
        <dbReference type="ARBA" id="ARBA00006484"/>
    </source>
</evidence>
<dbReference type="SUPFAM" id="SSF55120">
    <property type="entry name" value="Pseudouridine synthase"/>
    <property type="match status" value="1"/>
</dbReference>
<dbReference type="Proteomes" id="UP001150924">
    <property type="component" value="Unassembled WGS sequence"/>
</dbReference>
<dbReference type="Gene3D" id="3.30.70.660">
    <property type="entry name" value="Pseudouridine synthase I, catalytic domain, C-terminal subdomain"/>
    <property type="match status" value="1"/>
</dbReference>
<evidence type="ECO:0000256" key="3">
    <source>
        <dbReference type="ARBA" id="ARBA00022694"/>
    </source>
</evidence>
<reference evidence="8" key="1">
    <citation type="submission" date="2022-11" db="EMBL/GenBank/DDBJ databases">
        <title>Minimal conservation of predation-associated metabolite biosynthetic gene clusters underscores biosynthetic potential of Myxococcota including descriptions for ten novel species: Archangium lansinium sp. nov., Myxococcus landrumus sp. nov., Nannocystis bai.</title>
        <authorList>
            <person name="Ahearne A."/>
            <person name="Stevens C."/>
            <person name="Phillips K."/>
        </authorList>
    </citation>
    <scope>NUCLEOTIDE SEQUENCE</scope>
    <source>
        <strain evidence="8">Na p29</strain>
    </source>
</reference>
<dbReference type="PANTHER" id="PTHR43391:SF12">
    <property type="entry name" value="OXIDOREDUCTASE EPHD-RELATED"/>
    <property type="match status" value="1"/>
</dbReference>
<dbReference type="EC" id="5.4.99.12" evidence="6"/>
<keyword evidence="9" id="KW-1185">Reference proteome</keyword>
<dbReference type="EMBL" id="JAPNKE010000002">
    <property type="protein sequence ID" value="MCY1007655.1"/>
    <property type="molecule type" value="Genomic_DNA"/>
</dbReference>
<dbReference type="InterPro" id="IPR020094">
    <property type="entry name" value="TruA/RsuA/RluB/E/F_N"/>
</dbReference>
<dbReference type="GO" id="GO:0016491">
    <property type="term" value="F:oxidoreductase activity"/>
    <property type="evidence" value="ECO:0007669"/>
    <property type="project" value="UniProtKB-KW"/>
</dbReference>
<comment type="similarity">
    <text evidence="1">Belongs to the short-chain dehydrogenases/reductases (SDR) family.</text>
</comment>
<dbReference type="InterPro" id="IPR020095">
    <property type="entry name" value="PsdUridine_synth_TruA_C"/>
</dbReference>
<dbReference type="HAMAP" id="MF_00171">
    <property type="entry name" value="TruA"/>
    <property type="match status" value="1"/>
</dbReference>
<dbReference type="PRINTS" id="PR00080">
    <property type="entry name" value="SDRFAMILY"/>
</dbReference>
<comment type="catalytic activity">
    <reaction evidence="6">
        <text>uridine(38/39/40) in tRNA = pseudouridine(38/39/40) in tRNA</text>
        <dbReference type="Rhea" id="RHEA:22376"/>
        <dbReference type="Rhea" id="RHEA-COMP:10085"/>
        <dbReference type="Rhea" id="RHEA-COMP:10087"/>
        <dbReference type="ChEBI" id="CHEBI:65314"/>
        <dbReference type="ChEBI" id="CHEBI:65315"/>
        <dbReference type="EC" id="5.4.99.12"/>
    </reaction>
</comment>
<sequence>MTLLLRVAYDGTDFHGFARQEGTRTVQGALEAALAELYRQPVRTRAASRTDAGVHALGQLVGFEPTLSIPDRGVVLGLTSKLPRDVGVLGAWPCELPDGRAVDPRFFNDGKTYRYRIRCTPHRVPTTARGEWHLARPLDVAAMQAAAPAFVGEHDFAGFRASSCQAQTTVRTMLAVEVAATPAEEPAGLSTVAASDTPAVVTVTVRGEAFLQNMVRIMVGTLVEVGLGRRPPTQIAELLARPDRRRTGRTAPPQGLTLVEVHWPDPWPPADWQTRAPGRTTSRSRSRNWCSFPRMTLSFDKPVRAVVTGAGGGLGRALSLELARRGARIVAADIDLAGAEETAAMVEKLGCKAYARACDVASRPAVAELAQAATSLLGGVDLLINNAGVATSGPVDAIPQQDWEWIMGVNLWGVIYGCELFVPQMRAQGRGHVINVASAAGLLCTPTMAPYNVTKAGVVALSETMAAELAPAGIGVTVLCPTFFRTRIIDAGRHHGSDKRASAVGKLMDRATLQAPEVARFALDAAAAGTLYALPHADGAWLWRLERLAPERFYQQLLPRWLGKFTKR</sequence>
<feature type="domain" description="Pseudouridine synthase I TruA alpha/beta" evidence="7">
    <location>
        <begin position="8"/>
        <end position="63"/>
    </location>
</feature>
<dbReference type="InterPro" id="IPR020904">
    <property type="entry name" value="Sc_DH/Rdtase_CS"/>
</dbReference>
<dbReference type="AlphaFoldDB" id="A0A9X3EPN5"/>
<dbReference type="PANTHER" id="PTHR43391">
    <property type="entry name" value="RETINOL DEHYDROGENASE-RELATED"/>
    <property type="match status" value="1"/>
</dbReference>
<accession>A0A9X3EPN5</accession>
<dbReference type="InterPro" id="IPR020097">
    <property type="entry name" value="PsdUridine_synth_TruA_a/b_dom"/>
</dbReference>
<dbReference type="InterPro" id="IPR036291">
    <property type="entry name" value="NAD(P)-bd_dom_sf"/>
</dbReference>
<dbReference type="GO" id="GO:0160147">
    <property type="term" value="F:tRNA pseudouridine(38-40) synthase activity"/>
    <property type="evidence" value="ECO:0007669"/>
    <property type="project" value="UniProtKB-EC"/>
</dbReference>
<feature type="domain" description="Pseudouridine synthase I TruA alpha/beta" evidence="7">
    <location>
        <begin position="146"/>
        <end position="264"/>
    </location>
</feature>
<keyword evidence="5 6" id="KW-0413">Isomerase</keyword>
<keyword evidence="4" id="KW-0560">Oxidoreductase</keyword>
<dbReference type="Pfam" id="PF00106">
    <property type="entry name" value="adh_short"/>
    <property type="match status" value="1"/>
</dbReference>